<dbReference type="InterPro" id="IPR057615">
    <property type="entry name" value="Ig_VWA7"/>
</dbReference>
<keyword evidence="3" id="KW-1185">Reference proteome</keyword>
<dbReference type="Pfam" id="PF23619">
    <property type="entry name" value="Ig_VWA7"/>
    <property type="match status" value="1"/>
</dbReference>
<dbReference type="InterPro" id="IPR052577">
    <property type="entry name" value="VWA7"/>
</dbReference>
<evidence type="ECO:0000313" key="2">
    <source>
        <dbReference type="EMBL" id="CAH3164636.1"/>
    </source>
</evidence>
<reference evidence="2 3" key="1">
    <citation type="submission" date="2022-05" db="EMBL/GenBank/DDBJ databases">
        <authorList>
            <consortium name="Genoscope - CEA"/>
            <person name="William W."/>
        </authorList>
    </citation>
    <scope>NUCLEOTIDE SEQUENCE [LARGE SCALE GENOMIC DNA]</scope>
</reference>
<proteinExistence type="predicted"/>
<dbReference type="Proteomes" id="UP001159405">
    <property type="component" value="Unassembled WGS sequence"/>
</dbReference>
<sequence>MNPTITLKDPRGNSVTSGKIYLSRGAIYEINHPPPGTWKLTVSRAGKHSYQVKGSSKTNIDFEHFFVMIPSRGRTKRPIPISHPLLGKQALAIITVAGAKMINSKTLKLDLISKDGRLLRTTNISPRGTSGAHFSASFTPPPAPFSLKLRGKTKKGYSFQRNSRNLVHPSHALIRVLYARNEFTVPKGGKGFVVFVVYNTGNTERFDIKVKDRLKYVARLRRTSITVRKGRKSFFSVSFKAPYSAARGSSNEVLATVTGQTSKKTVGHVVRLMVV</sequence>
<protein>
    <recommendedName>
        <fullName evidence="1">VWA7 Ig-like domain-containing protein</fullName>
    </recommendedName>
</protein>
<dbReference type="PANTHER" id="PTHR14905:SF7">
    <property type="entry name" value="VON WILLEBRAND FACTOR A DOMAIN-CONTAINING PROTEIN 7"/>
    <property type="match status" value="1"/>
</dbReference>
<dbReference type="PANTHER" id="PTHR14905">
    <property type="entry name" value="NG37"/>
    <property type="match status" value="1"/>
</dbReference>
<accession>A0ABN8QHD3</accession>
<comment type="caution">
    <text evidence="2">The sequence shown here is derived from an EMBL/GenBank/DDBJ whole genome shotgun (WGS) entry which is preliminary data.</text>
</comment>
<evidence type="ECO:0000259" key="1">
    <source>
        <dbReference type="Pfam" id="PF23619"/>
    </source>
</evidence>
<feature type="domain" description="VWA7 Ig-like" evidence="1">
    <location>
        <begin position="184"/>
        <end position="275"/>
    </location>
</feature>
<name>A0ABN8QHD3_9CNID</name>
<evidence type="ECO:0000313" key="3">
    <source>
        <dbReference type="Proteomes" id="UP001159405"/>
    </source>
</evidence>
<gene>
    <name evidence="2" type="ORF">PLOB_00006772</name>
</gene>
<dbReference type="EMBL" id="CALNXK010000130">
    <property type="protein sequence ID" value="CAH3164636.1"/>
    <property type="molecule type" value="Genomic_DNA"/>
</dbReference>
<organism evidence="2 3">
    <name type="scientific">Porites lobata</name>
    <dbReference type="NCBI Taxonomy" id="104759"/>
    <lineage>
        <taxon>Eukaryota</taxon>
        <taxon>Metazoa</taxon>
        <taxon>Cnidaria</taxon>
        <taxon>Anthozoa</taxon>
        <taxon>Hexacorallia</taxon>
        <taxon>Scleractinia</taxon>
        <taxon>Fungiina</taxon>
        <taxon>Poritidae</taxon>
        <taxon>Porites</taxon>
    </lineage>
</organism>